<dbReference type="Pfam" id="PF25036">
    <property type="entry name" value="VPS13_VAB"/>
    <property type="match status" value="1"/>
</dbReference>
<feature type="region of interest" description="Disordered" evidence="4">
    <location>
        <begin position="1064"/>
        <end position="1091"/>
    </location>
</feature>
<dbReference type="SMART" id="SM00165">
    <property type="entry name" value="UBA"/>
    <property type="match status" value="1"/>
</dbReference>
<organism evidence="6">
    <name type="scientific">Ornithodoros turicata</name>
    <dbReference type="NCBI Taxonomy" id="34597"/>
    <lineage>
        <taxon>Eukaryota</taxon>
        <taxon>Metazoa</taxon>
        <taxon>Ecdysozoa</taxon>
        <taxon>Arthropoda</taxon>
        <taxon>Chelicerata</taxon>
        <taxon>Arachnida</taxon>
        <taxon>Acari</taxon>
        <taxon>Parasitiformes</taxon>
        <taxon>Ixodida</taxon>
        <taxon>Ixodoidea</taxon>
        <taxon>Argasidae</taxon>
        <taxon>Ornithodorinae</taxon>
        <taxon>Ornithodoros</taxon>
    </lineage>
</organism>
<dbReference type="GO" id="GO:0006623">
    <property type="term" value="P:protein targeting to vacuole"/>
    <property type="evidence" value="ECO:0007669"/>
    <property type="project" value="TreeGrafter"/>
</dbReference>
<dbReference type="CDD" id="cd23453">
    <property type="entry name" value="beta-trefoil_Ricin_VPS13D"/>
    <property type="match status" value="1"/>
</dbReference>
<feature type="region of interest" description="Disordered" evidence="4">
    <location>
        <begin position="1822"/>
        <end position="1860"/>
    </location>
</feature>
<keyword evidence="2" id="KW-0813">Transport</keyword>
<dbReference type="InterPro" id="IPR009543">
    <property type="entry name" value="VPS13_VAB"/>
</dbReference>
<protein>
    <submittedName>
        <fullName evidence="6">Putative vacuolar protein</fullName>
    </submittedName>
</protein>
<dbReference type="InterPro" id="IPR009060">
    <property type="entry name" value="UBA-like_sf"/>
</dbReference>
<evidence type="ECO:0000313" key="6">
    <source>
        <dbReference type="EMBL" id="MBY07345.1"/>
    </source>
</evidence>
<dbReference type="Pfam" id="PF12624">
    <property type="entry name" value="VPS13_N"/>
    <property type="match status" value="1"/>
</dbReference>
<dbReference type="EMBL" id="GGLE01003219">
    <property type="protein sequence ID" value="MBY07345.1"/>
    <property type="molecule type" value="Transcribed_RNA"/>
</dbReference>
<sequence length="4298" mass="478619">MLEGLAAWVLNTYVGEYVENLNTHQLSIGLLRGQVELENLPLKKDAFRQLLLPFEIKAGFIGKISLTIPVTRLRSEPWVINVERLYVVVGPVSLNEYDEDHEEQVLQNAKLSKLDAMEAKWKADNESKQEPSYYAYSYASWLTYGTSVMTNIVKNLQLKIKDVHLRYEDSYTDPQHPFACGLTIQSLSSLGDNIKEMQEGSSKDMTCQSLQLNGCAVYCDSDATLLGGLNIMDMAAAMQSHQNCYATTSGAIKPHSYLLSNITAQTQISRNCSEKPLRSRNKPRILCNLQVDKFALTLNEVQYKVMVLCARELERINVCWKFRKWRPSVPVTGNARHWWQFAVDSCTSHIRQRQKQTTWEFASCRAKQLKAYVDIYFTHLTKPESLTTENQKEKDHLEHQLNFETLLALRELVIQRVRKEQALWAPASHGQGLLRYWFPGWTGWTTASREASVQSSGTPDSCSSEADDDSFISSTLTSQIEEEILGVLESVNEDTFLKRDTVLARVNFSLGQCTLTLVGQPSIQTALSEQNGTMKPLMELRFADMKVDIETRPRLSSLLFELRLGAMYLQDCSTADTAYPYIISPHTVEPLFRPLQSMPTDTYKSSFLKFAPFSSSSGLPNIPLIPLEKFETSSTPLFELIYEKKPFGSIADHRLVVNTQSLDVVYSASTIRSIKQFFTLYNHCDMPFGYSASGLNLSAAARSKYEKFKQHTKEEIRHKWDLMLEGEHRVLETKRWDIHMDISAPQIIVPENFTEKLATVVLLDLGRLQFSNSAPRTVSCSSGKADGDDVSDDEEDFKTPCSSPPNEADITTNEAKTEDAALTSLKSCSIIGDTFVVTSSPPSSISEMNMRDHMYERYTLNLQDMQVLIGNSKDSWKFAQLRGTSPMHVMDRFSISIQMERRLVATDDPQWPSVTLSGKLPKLTVHVNEQKVQAVQMCITKLKESTSSHPRRRAHHVPPAPDEVLKDNVFRSDSSVESGAKEIHEHSLLLLMQFCIEKMSLEVQSRGRCIAELQVTGAQATFSKRPLDCSLTLCVHGLLLVDALQTYGPDFELLVASHKHVSMDSRSGSLRDSDPNSPTSPSSPPVHAHTPPLVQAVNIPNVLSAVLSTLHASPPKVLMDQQPSPMVESQDVDALITVEITIVNTPSADSTCSAEQEQMLLASVQFNNLDVIANQETIVELVSFVQCLQTKATPTHQVNVPSGYASSASLPQMADAFPAESAGTPRHLTSIELTFDFHHFNVLLLRAVNRKGSVSGQKVATATMSSAKIQASVGSSLKIHGTLGGLQVCDLTSDKTVHRRIMSVGDDPHVLLEAPNSLNKLHTDLYKQRVHGREDAGSQKALSFTVTRSGRGDGLDEPSETNSWESTEKLEVVVRMASVCYVHSPRLLQELASCAAEFKGCISALATSIKNAATEVALGIVTLPAQSVAASFHVSVSDGSPCSAADPGRDAPADDTPKFGGLLPLDVRLDILLQTPVIVLPCSTSSPDVLVAHLGRISVQNTNSSVLQSPNFILGSCDPFRADHFFVQFKDVNLYSLDIEENLKSVLQLGKTVHASPDFLSVAELYQCSTNGHLILHDTVIEFSVMYKRLMGVDNFGWFYESVPCEPEASLHPVVEITGTVINDLKVVLTKKQYQLMLLSLANLSHDDASEDGISEAVSHLAAHKEEPVYINTQPHGSSACSKSCDSRKPKFVCCRANFTLPAFLVHLCGDLCEAEQDLVMLSFQELSVHYEKDSPYETSIQVALRGLLMEDLLEVPDSDHRYLIRSSNLNTVEAAAAAPPRADFISVSCPDMTHHVPLVPNHPSLPDHLCTENVFKAHLKRNRPKDYPRRSSVLQRSNSATCPFTPPPSPSGRASPPAQEDSLMHLSVLLIDKRSPYFVSKHNQTHSMIQVNFNCLEVTINSQTWVMVLDFLGVSCEGPAVQKSVARRSNSMMLKEDPNAAHETLETRNTELDVSICNLTVTLNKPVYQLARSTISNFAMHTSFRDGNAAARASLEKISVLDLSPYGELYRERFVTTGKEALHFDIFRYGEPDPELKREFDIKVKCEMSSVQLVYTHRFILETMEFFADFTELQMLLANLRAATKGNEVNVAAGRAPRVKLEVTAGTPVIVVPQAYNSHDVLAANLGNLTVCTSFCFVGDEGTVSSLQKQHSCTASPTSPNGNDIRDVNLISLSDEEVDAPCLLQVMNITLVDMDLYSGTHISGKARRPSSGRASGLLFSSCHIEKNDGALLQQTFMLKLQAEKNLDSSTNHAVPDWTVQGSFSSVHFTIDRQQGQLIQGILRHNLGEQVEGSSPSSFSLVETPAERASLADRTWTTLAMYMDLVNVSLELVHSRPKLLCANVERSLAKVDLIKSRLSVEKYSDQTSDVDLVSHEIRVSDTRYRDAPANDRPNVFSSILQPTRHASEKKVLQVEFHYRVARNLARFTVLLNNMRVMAIFDWIKEVSDFLAFTSDLPSLPSAASMPQHSLRSQHDLPFKRDLPQNKECAQLPLELKLNLTDTEIVVVDNTAAWDTNAVILKSTAVLSYSKNLSERPLSCNLQNMEVFSCILGVEEDTALSIVDPVTVYIDVIEKSPQSAPAEHLLQVSTMNVNLRLSYNDMKLFMSILDSVPKQSGFKKDESKRVTLDARSASDVQTLQGMGFSYEDCLRGLQHSSGKVDEAALWLTQNATVLRSMSSGVNVRAVELKVSTFCLCIIDDCMDADVPLLEINLRETYITQQLLPCYGGESKFFFSTGYYNRSLSGWEPIIEPWRCHCHWKMLFEGHKLSKLNFKVEAEDTLNLNITTALLDLYHCVKQSWTADLYQLFSKEPLSDKETFSNGETSTRRRSPFIPFALKNDLGLKFSFATVVSSACSLKESAGDLQLKWTEINPGEVIPFTFQEHGKLRHQDSHKLRMHQVILTINGYQQLDPVSVDKVGVYFRYAAPKEQYLHSGMLARVVFSVTLDGSARKLVTVRSALLVRNKMDVAMELKLEMYGARPHQMCLQSNSTVPLPLAYVYSEIWARPAFSMTSYASLQWQQTVEPQAKGGYATTCTPFHSSGKVFRFSVGVKHNSCMDKRAIPKWWRVSDKVIPAHTITLLPPICIYNLLPYDLSYVFTDSPCKGVISPRKSCFLHEINTEQYVIITFSFENFRHCSNLVVPPGSGAFTTKLEARDAEGRLLILHVKVCILPGHALKLYVYADYWIINRSGLPLIFKQEGTSAEAAGQQPEHEQARSVAPLLFSFADPDESMMCSMRVGMQLHPNSFPQWCTGFPLEKAIRVRRLIVSPNDARPDWVYTIGVDVKQGRGIYSSTNYVVLSPRFLLDNRSSSIVEFAQRFATIEQYSHQHRCHISSAMPQCSLPFHWPRVDLDNLLCVRLVDVPGCLWSGGFRIDELNSFHVHMRDRSGKSYFLRVEVIQERATFFVVFADCTKIPPLIRIDNQSEVPITFHQTGVSEGLLRGVVQPHSAVPYAWDEPILNPYITVIAPGGMSETYDMTSFREGKHLYYENFFYIAFTGTFLEPRALVKLHPYSKDVKCQELVLDVPHGTCVVINKKELGKRSQLWRMTSTGMLQHEGSSTPLDPRSSAASGRNGGRMLVLDIAGLGPEPKQYTELMLRKPDERRRLTQTWTFTENGRLCCQLPNMFVQPRDGFVGLRRGNDVVLGPPQPVIFLEMENGIPLEQAISNQKMRGGSGILSVKVVPDGPTIVLCVTDFRQKQLVTKTSAATEWVVVEEKTNNGKELRPDVKPDRPCLDLQMHLIGGIGISVINHLNEELLYALLHNILVDVSQGPGSQSLDASIQDVHVDNQLRDAERPVALYVTPSHKKDQQRHLPAVRITAHRIPQRDTDAEIFKHFIMEIKNITLVLEELLVLKIAQLLYFDQSSHCKDSDEEIIDNQIQRAHAVASASAVRFYFSTLKLSLQQVKLSVLTMSQKPPELKAIKKMIGWSPIRFEDANVELDSFVKSHPFESLEFLTNSVIEHYKGELQSQAAKILGSVDFLGNPLGLFNDLSAGFREFISDGNTMSLIKSVTHGFSNSTAKITGSWSDGLKNVAMTKSQQEERTRTRLEDASTRTGPFITGLKGLGYGIRDGFTGIVKHSYQGASTEGVPGLITGIGKGILGALAMPTAGALDFVSGAASAVRNTSKLSSHNHPKRCRAPRLCSGPGGLLPCYSTTQALGQQFLCSLNDGVDDLYVAMEQLETVAESFRVLISTERVLLLLPDDMTAESIAHMVPYSKLKYCRSFPSSAKTGGSAFQIEFVLWADEQTSSLSLHDRTFRVGCDSEHVAQKVVQQINYAKLAYEERGFTAQVTDSDEDDA</sequence>
<feature type="compositionally biased region" description="Polar residues" evidence="4">
    <location>
        <begin position="773"/>
        <end position="782"/>
    </location>
</feature>
<feature type="region of interest" description="Disordered" evidence="4">
    <location>
        <begin position="1331"/>
        <end position="1364"/>
    </location>
</feature>
<dbReference type="PROSITE" id="PS50030">
    <property type="entry name" value="UBA"/>
    <property type="match status" value="1"/>
</dbReference>
<comment type="similarity">
    <text evidence="1">Belongs to the VPS13 family.</text>
</comment>
<dbReference type="PANTHER" id="PTHR16166">
    <property type="entry name" value="VACUOLAR PROTEIN SORTING-ASSOCIATED PROTEIN VPS13"/>
    <property type="match status" value="1"/>
</dbReference>
<proteinExistence type="inferred from homology"/>
<evidence type="ECO:0000256" key="2">
    <source>
        <dbReference type="ARBA" id="ARBA00022448"/>
    </source>
</evidence>
<feature type="region of interest" description="Disordered" evidence="4">
    <location>
        <begin position="3552"/>
        <end position="3571"/>
    </location>
</feature>
<dbReference type="CDD" id="cd14306">
    <property type="entry name" value="UBA_VP13D"/>
    <property type="match status" value="1"/>
</dbReference>
<dbReference type="GO" id="GO:0007005">
    <property type="term" value="P:mitochondrion organization"/>
    <property type="evidence" value="ECO:0007669"/>
    <property type="project" value="TreeGrafter"/>
</dbReference>
<dbReference type="SUPFAM" id="SSF46934">
    <property type="entry name" value="UBA-like"/>
    <property type="match status" value="1"/>
</dbReference>
<feature type="domain" description="UBA" evidence="5">
    <location>
        <begin position="2626"/>
        <end position="2669"/>
    </location>
</feature>
<dbReference type="InterPro" id="IPR041969">
    <property type="entry name" value="VP13D_UBA"/>
</dbReference>
<dbReference type="InterPro" id="IPR026847">
    <property type="entry name" value="VPS13"/>
</dbReference>
<feature type="region of interest" description="Disordered" evidence="4">
    <location>
        <begin position="773"/>
        <end position="810"/>
    </location>
</feature>
<dbReference type="InterPro" id="IPR056747">
    <property type="entry name" value="VPS13-like_M"/>
</dbReference>
<keyword evidence="3" id="KW-0445">Lipid transport</keyword>
<dbReference type="PANTHER" id="PTHR16166:SF141">
    <property type="entry name" value="INTERMEMBRANE LIPID TRANSFER PROTEIN VPS13D"/>
    <property type="match status" value="1"/>
</dbReference>
<dbReference type="GO" id="GO:0045053">
    <property type="term" value="P:protein retention in Golgi apparatus"/>
    <property type="evidence" value="ECO:0007669"/>
    <property type="project" value="TreeGrafter"/>
</dbReference>
<evidence type="ECO:0000256" key="3">
    <source>
        <dbReference type="ARBA" id="ARBA00023055"/>
    </source>
</evidence>
<reference evidence="6" key="1">
    <citation type="submission" date="2018-03" db="EMBL/GenBank/DDBJ databases">
        <title>The relapsing fever spirochete Borrelia turicatae persists in the highly oxidative environment of its soft-bodied tick vector.</title>
        <authorList>
            <person name="Bourret T.J."/>
            <person name="Boyle W.K."/>
            <person name="Valenzuela J.G."/>
            <person name="Oliveira F."/>
            <person name="Lopez J.E."/>
        </authorList>
    </citation>
    <scope>NUCLEOTIDE SEQUENCE</scope>
    <source>
        <strain evidence="6">Kansas strain/isolate</strain>
        <tissue evidence="6">Salivary glands</tissue>
    </source>
</reference>
<dbReference type="Pfam" id="PF25033">
    <property type="entry name" value="VPS13_M"/>
    <property type="match status" value="1"/>
</dbReference>
<evidence type="ECO:0000256" key="1">
    <source>
        <dbReference type="ARBA" id="ARBA00006545"/>
    </source>
</evidence>
<dbReference type="GO" id="GO:0006869">
    <property type="term" value="P:lipid transport"/>
    <property type="evidence" value="ECO:0007669"/>
    <property type="project" value="UniProtKB-KW"/>
</dbReference>
<evidence type="ECO:0000259" key="5">
    <source>
        <dbReference type="PROSITE" id="PS50030"/>
    </source>
</evidence>
<dbReference type="InterPro" id="IPR015940">
    <property type="entry name" value="UBA"/>
</dbReference>
<feature type="compositionally biased region" description="Polar residues" evidence="4">
    <location>
        <begin position="800"/>
        <end position="810"/>
    </location>
</feature>
<dbReference type="Gene3D" id="1.10.8.10">
    <property type="entry name" value="DNA helicase RuvA subunit, C-terminal domain"/>
    <property type="match status" value="1"/>
</dbReference>
<feature type="compositionally biased region" description="Low complexity" evidence="4">
    <location>
        <begin position="1075"/>
        <end position="1091"/>
    </location>
</feature>
<evidence type="ECO:0000256" key="4">
    <source>
        <dbReference type="SAM" id="MobiDB-lite"/>
    </source>
</evidence>
<dbReference type="InterPro" id="IPR026854">
    <property type="entry name" value="VPS13_N"/>
</dbReference>
<feature type="compositionally biased region" description="Polar residues" evidence="4">
    <location>
        <begin position="1833"/>
        <end position="1843"/>
    </location>
</feature>
<name>A0A2R5LD33_9ACAR</name>
<accession>A0A2R5LD33</accession>